<keyword evidence="1" id="KW-0812">Transmembrane</keyword>
<name>A0A926KWB1_9BACL</name>
<protein>
    <submittedName>
        <fullName evidence="2">Uncharacterized protein</fullName>
    </submittedName>
</protein>
<dbReference type="AlphaFoldDB" id="A0A926KWB1"/>
<proteinExistence type="predicted"/>
<keyword evidence="1" id="KW-0472">Membrane</keyword>
<keyword evidence="3" id="KW-1185">Reference proteome</keyword>
<evidence type="ECO:0000313" key="2">
    <source>
        <dbReference type="EMBL" id="MBD0384483.1"/>
    </source>
</evidence>
<sequence>MITQQTYNFRLVNISENMDFVKIKNFEVIMTKRKLFYSIIALLILGSGLLLYKVENIVPSIMKFTDFGGANEFYFYENNIYYKNHELIQKYFDINKDKIVKKVPNEKAHIESKIILSFAYNTDKGRDTYIDDKGKIFFIVSKSEIRNKSRLHWLWWKLDFDKNNYIYYSTEADIAIVKLVNQIKNETRSSK</sequence>
<feature type="transmembrane region" description="Helical" evidence="1">
    <location>
        <begin position="35"/>
        <end position="54"/>
    </location>
</feature>
<evidence type="ECO:0000313" key="3">
    <source>
        <dbReference type="Proteomes" id="UP000650466"/>
    </source>
</evidence>
<accession>A0A926KWB1</accession>
<organism evidence="2 3">
    <name type="scientific">Paenibacillus sedimenti</name>
    <dbReference type="NCBI Taxonomy" id="2770274"/>
    <lineage>
        <taxon>Bacteria</taxon>
        <taxon>Bacillati</taxon>
        <taxon>Bacillota</taxon>
        <taxon>Bacilli</taxon>
        <taxon>Bacillales</taxon>
        <taxon>Paenibacillaceae</taxon>
        <taxon>Paenibacillus</taxon>
    </lineage>
</organism>
<dbReference type="EMBL" id="JACVVD010000020">
    <property type="protein sequence ID" value="MBD0384483.1"/>
    <property type="molecule type" value="Genomic_DNA"/>
</dbReference>
<gene>
    <name evidence="2" type="ORF">ICC18_31050</name>
</gene>
<keyword evidence="1" id="KW-1133">Transmembrane helix</keyword>
<evidence type="ECO:0000256" key="1">
    <source>
        <dbReference type="SAM" id="Phobius"/>
    </source>
</evidence>
<comment type="caution">
    <text evidence="2">The sequence shown here is derived from an EMBL/GenBank/DDBJ whole genome shotgun (WGS) entry which is preliminary data.</text>
</comment>
<reference evidence="2" key="1">
    <citation type="submission" date="2020-09" db="EMBL/GenBank/DDBJ databases">
        <title>Draft Genome Sequence of Paenibacillus sp. WST5.</title>
        <authorList>
            <person name="Bao Z."/>
        </authorList>
    </citation>
    <scope>NUCLEOTIDE SEQUENCE</scope>
    <source>
        <strain evidence="2">WST5</strain>
    </source>
</reference>
<dbReference type="Proteomes" id="UP000650466">
    <property type="component" value="Unassembled WGS sequence"/>
</dbReference>